<protein>
    <submittedName>
        <fullName evidence="2">ThiF family protein</fullName>
    </submittedName>
</protein>
<dbReference type="InterPro" id="IPR035985">
    <property type="entry name" value="Ubiquitin-activating_enz"/>
</dbReference>
<dbReference type="GO" id="GO:0008641">
    <property type="term" value="F:ubiquitin-like modifier activating enzyme activity"/>
    <property type="evidence" value="ECO:0007669"/>
    <property type="project" value="InterPro"/>
</dbReference>
<evidence type="ECO:0000313" key="3">
    <source>
        <dbReference type="Proteomes" id="UP000256845"/>
    </source>
</evidence>
<organism evidence="2 3">
    <name type="scientific">Aestuariispira insulae</name>
    <dbReference type="NCBI Taxonomy" id="1461337"/>
    <lineage>
        <taxon>Bacteria</taxon>
        <taxon>Pseudomonadati</taxon>
        <taxon>Pseudomonadota</taxon>
        <taxon>Alphaproteobacteria</taxon>
        <taxon>Rhodospirillales</taxon>
        <taxon>Kiloniellaceae</taxon>
        <taxon>Aestuariispira</taxon>
    </lineage>
</organism>
<dbReference type="OrthoDB" id="272552at2"/>
<dbReference type="AlphaFoldDB" id="A0A3D9HRW9"/>
<evidence type="ECO:0000259" key="1">
    <source>
        <dbReference type="Pfam" id="PF00899"/>
    </source>
</evidence>
<dbReference type="EMBL" id="QRDW01000002">
    <property type="protein sequence ID" value="RED52071.1"/>
    <property type="molecule type" value="Genomic_DNA"/>
</dbReference>
<name>A0A3D9HRW9_9PROT</name>
<dbReference type="Pfam" id="PF00899">
    <property type="entry name" value="ThiF"/>
    <property type="match status" value="1"/>
</dbReference>
<dbReference type="Proteomes" id="UP000256845">
    <property type="component" value="Unassembled WGS sequence"/>
</dbReference>
<dbReference type="Gene3D" id="3.40.50.720">
    <property type="entry name" value="NAD(P)-binding Rossmann-like Domain"/>
    <property type="match status" value="1"/>
</dbReference>
<comment type="caution">
    <text evidence="2">The sequence shown here is derived from an EMBL/GenBank/DDBJ whole genome shotgun (WGS) entry which is preliminary data.</text>
</comment>
<dbReference type="SUPFAM" id="SSF69572">
    <property type="entry name" value="Activating enzymes of the ubiquitin-like proteins"/>
    <property type="match status" value="1"/>
</dbReference>
<sequence>MTFQYDSAFSRNLGLVTVAEQNILKSKKVAIAGVGGVGGLYAQTLARMGIEKFHLADMDVFELANFNRQVGARMNTIGQSKVEVIKQDILAINPEADVTVFNDGVTEENLDAFLDDVDLYADGLDFFVLDLRAKLFERCREKGIFAITAGPIGLSTALLVFDPQGMAFEEYFQLCGRSDLDKAVRFLVGLSPKLRHRHHIVDMTYVDLMAQKGPSLAPACMACAAVIGGEALKILLNRGTINAAPWVKQFDMYENRYHKTYNLMGNRNPINRLKIRIVRKMVNR</sequence>
<dbReference type="RefSeq" id="WP_115935630.1">
    <property type="nucleotide sequence ID" value="NZ_QRDW01000002.1"/>
</dbReference>
<reference evidence="2 3" key="1">
    <citation type="submission" date="2018-07" db="EMBL/GenBank/DDBJ databases">
        <title>Genomic Encyclopedia of Type Strains, Phase III (KMG-III): the genomes of soil and plant-associated and newly described type strains.</title>
        <authorList>
            <person name="Whitman W."/>
        </authorList>
    </citation>
    <scope>NUCLEOTIDE SEQUENCE [LARGE SCALE GENOMIC DNA]</scope>
    <source>
        <strain evidence="2 3">CECT 8488</strain>
    </source>
</reference>
<gene>
    <name evidence="2" type="ORF">DFP90_10289</name>
</gene>
<accession>A0A3D9HRW9</accession>
<feature type="domain" description="THIF-type NAD/FAD binding fold" evidence="1">
    <location>
        <begin position="10"/>
        <end position="259"/>
    </location>
</feature>
<keyword evidence="3" id="KW-1185">Reference proteome</keyword>
<dbReference type="CDD" id="cd01483">
    <property type="entry name" value="E1_enzyme_family"/>
    <property type="match status" value="1"/>
</dbReference>
<evidence type="ECO:0000313" key="2">
    <source>
        <dbReference type="EMBL" id="RED52071.1"/>
    </source>
</evidence>
<dbReference type="PANTHER" id="PTHR43267">
    <property type="entry name" value="TRNA THREONYLCARBAMOYLADENOSINE DEHYDRATASE"/>
    <property type="match status" value="1"/>
</dbReference>
<dbReference type="InterPro" id="IPR000594">
    <property type="entry name" value="ThiF_NAD_FAD-bd"/>
</dbReference>
<dbReference type="NCBIfam" id="NF006077">
    <property type="entry name" value="PRK08223.1"/>
    <property type="match status" value="1"/>
</dbReference>
<dbReference type="InterPro" id="IPR045886">
    <property type="entry name" value="ThiF/MoeB/HesA"/>
</dbReference>
<dbReference type="GO" id="GO:0061504">
    <property type="term" value="P:cyclic threonylcarbamoyladenosine biosynthetic process"/>
    <property type="evidence" value="ECO:0007669"/>
    <property type="project" value="TreeGrafter"/>
</dbReference>
<dbReference type="GO" id="GO:0061503">
    <property type="term" value="F:tRNA threonylcarbamoyladenosine dehydratase"/>
    <property type="evidence" value="ECO:0007669"/>
    <property type="project" value="TreeGrafter"/>
</dbReference>
<proteinExistence type="predicted"/>
<dbReference type="PANTHER" id="PTHR43267:SF1">
    <property type="entry name" value="TRNA THREONYLCARBAMOYLADENOSINE DEHYDRATASE"/>
    <property type="match status" value="1"/>
</dbReference>